<dbReference type="PRINTS" id="PR00125">
    <property type="entry name" value="ATPASEDELTA"/>
</dbReference>
<comment type="similarity">
    <text evidence="7">Belongs to the ATPase delta chain family.</text>
</comment>
<evidence type="ECO:0000256" key="6">
    <source>
        <dbReference type="ARBA" id="ARBA00023310"/>
    </source>
</evidence>
<keyword evidence="2 7" id="KW-0813">Transport</keyword>
<dbReference type="OrthoDB" id="9802471at2"/>
<proteinExistence type="inferred from homology"/>
<evidence type="ECO:0000256" key="2">
    <source>
        <dbReference type="ARBA" id="ARBA00022448"/>
    </source>
</evidence>
<keyword evidence="5 7" id="KW-0472">Membrane</keyword>
<evidence type="ECO:0000256" key="4">
    <source>
        <dbReference type="ARBA" id="ARBA00023065"/>
    </source>
</evidence>
<evidence type="ECO:0000313" key="8">
    <source>
        <dbReference type="EMBL" id="TWJ00029.1"/>
    </source>
</evidence>
<dbReference type="HAMAP" id="MF_01416">
    <property type="entry name" value="ATP_synth_delta_bact"/>
    <property type="match status" value="1"/>
</dbReference>
<gene>
    <name evidence="7" type="primary">atpH</name>
    <name evidence="8" type="ORF">JN11_02444</name>
</gene>
<keyword evidence="9" id="KW-1185">Reference proteome</keyword>
<keyword evidence="7" id="KW-0139">CF(1)</keyword>
<protein>
    <recommendedName>
        <fullName evidence="7">ATP synthase subunit delta</fullName>
    </recommendedName>
    <alternativeName>
        <fullName evidence="7">ATP synthase F(1) sector subunit delta</fullName>
    </alternativeName>
    <alternativeName>
        <fullName evidence="7">F-type ATPase subunit delta</fullName>
        <shortName evidence="7">F-ATPase subunit delta</shortName>
    </alternativeName>
</protein>
<evidence type="ECO:0000256" key="3">
    <source>
        <dbReference type="ARBA" id="ARBA00022781"/>
    </source>
</evidence>
<keyword evidence="3 7" id="KW-0375">Hydrogen ion transport</keyword>
<reference evidence="8 9" key="1">
    <citation type="submission" date="2019-07" db="EMBL/GenBank/DDBJ databases">
        <title>Genomic Encyclopedia of Archaeal and Bacterial Type Strains, Phase II (KMG-II): from individual species to whole genera.</title>
        <authorList>
            <person name="Goeker M."/>
        </authorList>
    </citation>
    <scope>NUCLEOTIDE SEQUENCE [LARGE SCALE GENOMIC DNA]</scope>
    <source>
        <strain evidence="8 9">ATCC BAA-1854</strain>
    </source>
</reference>
<dbReference type="GO" id="GO:0005886">
    <property type="term" value="C:plasma membrane"/>
    <property type="evidence" value="ECO:0007669"/>
    <property type="project" value="UniProtKB-SubCell"/>
</dbReference>
<dbReference type="RefSeq" id="WP_144912841.1">
    <property type="nucleotide sequence ID" value="NZ_VLLI01000006.1"/>
</dbReference>
<evidence type="ECO:0000256" key="1">
    <source>
        <dbReference type="ARBA" id="ARBA00004370"/>
    </source>
</evidence>
<sequence>MSELTVASRYAKSLMDLSSEQNSMEEIKNDMELFHHTLRVNPELKAVLANPIVSHQKKIKILDEVFASRVSKTSIAFFKLMINKSRGDVLYTASEEFVNLYDIKKNIIKATVVSATALSEANKQKMIADIQTATGCTVKLNAKVDPNLIGGFVLTVGDRQVDTSIASDLGKLKKEFAQRVIAN</sequence>
<comment type="function">
    <text evidence="7">F(1)F(0) ATP synthase produces ATP from ADP in the presence of a proton or sodium gradient. F-type ATPases consist of two structural domains, F(1) containing the extramembraneous catalytic core and F(0) containing the membrane proton channel, linked together by a central stalk and a peripheral stalk. During catalysis, ATP synthesis in the catalytic domain of F(1) is coupled via a rotary mechanism of the central stalk subunits to proton translocation.</text>
</comment>
<dbReference type="PANTHER" id="PTHR11910">
    <property type="entry name" value="ATP SYNTHASE DELTA CHAIN"/>
    <property type="match status" value="1"/>
</dbReference>
<comment type="function">
    <text evidence="7">This protein is part of the stalk that links CF(0) to CF(1). It either transmits conformational changes from CF(0) to CF(1) or is implicated in proton conduction.</text>
</comment>
<keyword evidence="4 7" id="KW-0406">Ion transport</keyword>
<comment type="caution">
    <text evidence="8">The sequence shown here is derived from an EMBL/GenBank/DDBJ whole genome shotgun (WGS) entry which is preliminary data.</text>
</comment>
<dbReference type="InterPro" id="IPR026015">
    <property type="entry name" value="ATP_synth_OSCP/delta_N_sf"/>
</dbReference>
<dbReference type="NCBIfam" id="TIGR01145">
    <property type="entry name" value="ATP_synt_delta"/>
    <property type="match status" value="1"/>
</dbReference>
<dbReference type="GO" id="GO:0045259">
    <property type="term" value="C:proton-transporting ATP synthase complex"/>
    <property type="evidence" value="ECO:0007669"/>
    <property type="project" value="UniProtKB-KW"/>
</dbReference>
<dbReference type="InterPro" id="IPR000711">
    <property type="entry name" value="ATPase_OSCP/dsu"/>
</dbReference>
<name>A0A562U397_9SPHI</name>
<dbReference type="Pfam" id="PF00213">
    <property type="entry name" value="OSCP"/>
    <property type="match status" value="1"/>
</dbReference>
<comment type="subcellular location">
    <subcellularLocation>
        <location evidence="7">Cell membrane</location>
        <topology evidence="7">Peripheral membrane protein</topology>
    </subcellularLocation>
    <subcellularLocation>
        <location evidence="1">Membrane</location>
    </subcellularLocation>
</comment>
<dbReference type="GO" id="GO:0046933">
    <property type="term" value="F:proton-transporting ATP synthase activity, rotational mechanism"/>
    <property type="evidence" value="ECO:0007669"/>
    <property type="project" value="UniProtKB-UniRule"/>
</dbReference>
<dbReference type="EMBL" id="VLLI01000006">
    <property type="protein sequence ID" value="TWJ00029.1"/>
    <property type="molecule type" value="Genomic_DNA"/>
</dbReference>
<keyword evidence="6 7" id="KW-0066">ATP synthesis</keyword>
<organism evidence="8 9">
    <name type="scientific">Mucilaginibacter frigoritolerans</name>
    <dbReference type="NCBI Taxonomy" id="652788"/>
    <lineage>
        <taxon>Bacteria</taxon>
        <taxon>Pseudomonadati</taxon>
        <taxon>Bacteroidota</taxon>
        <taxon>Sphingobacteriia</taxon>
        <taxon>Sphingobacteriales</taxon>
        <taxon>Sphingobacteriaceae</taxon>
        <taxon>Mucilaginibacter</taxon>
    </lineage>
</organism>
<dbReference type="Gene3D" id="1.10.520.20">
    <property type="entry name" value="N-terminal domain of the delta subunit of the F1F0-ATP synthase"/>
    <property type="match status" value="1"/>
</dbReference>
<evidence type="ECO:0000256" key="7">
    <source>
        <dbReference type="HAMAP-Rule" id="MF_01416"/>
    </source>
</evidence>
<dbReference type="SUPFAM" id="SSF47928">
    <property type="entry name" value="N-terminal domain of the delta subunit of the F1F0-ATP synthase"/>
    <property type="match status" value="1"/>
</dbReference>
<evidence type="ECO:0000313" key="9">
    <source>
        <dbReference type="Proteomes" id="UP000317010"/>
    </source>
</evidence>
<keyword evidence="7" id="KW-1003">Cell membrane</keyword>
<dbReference type="AlphaFoldDB" id="A0A562U397"/>
<accession>A0A562U397</accession>
<dbReference type="Proteomes" id="UP000317010">
    <property type="component" value="Unassembled WGS sequence"/>
</dbReference>
<evidence type="ECO:0000256" key="5">
    <source>
        <dbReference type="ARBA" id="ARBA00023136"/>
    </source>
</evidence>